<evidence type="ECO:0000313" key="8">
    <source>
        <dbReference type="EMBL" id="BCJ70091.1"/>
    </source>
</evidence>
<keyword evidence="3" id="KW-0560">Oxidoreductase</keyword>
<dbReference type="SUPFAM" id="SSF51679">
    <property type="entry name" value="Bacterial luciferase-like"/>
    <property type="match status" value="1"/>
</dbReference>
<reference evidence="8" key="1">
    <citation type="submission" date="2020-08" db="EMBL/GenBank/DDBJ databases">
        <title>Whole genome shotgun sequence of Polymorphospora rubra NBRC 101157.</title>
        <authorList>
            <person name="Komaki H."/>
            <person name="Tamura T."/>
        </authorList>
    </citation>
    <scope>NUCLEOTIDE SEQUENCE</scope>
    <source>
        <strain evidence="8">NBRC 101157</strain>
    </source>
</reference>
<dbReference type="InterPro" id="IPR036661">
    <property type="entry name" value="Luciferase-like_sf"/>
</dbReference>
<accession>A0A810N8E1</accession>
<evidence type="ECO:0000256" key="6">
    <source>
        <dbReference type="PIRSR" id="PIRSR000337-1"/>
    </source>
</evidence>
<dbReference type="InterPro" id="IPR011251">
    <property type="entry name" value="Luciferase-like_dom"/>
</dbReference>
<evidence type="ECO:0000256" key="4">
    <source>
        <dbReference type="ARBA" id="ARBA00023033"/>
    </source>
</evidence>
<organism evidence="8 9">
    <name type="scientific">Polymorphospora rubra</name>
    <dbReference type="NCBI Taxonomy" id="338584"/>
    <lineage>
        <taxon>Bacteria</taxon>
        <taxon>Bacillati</taxon>
        <taxon>Actinomycetota</taxon>
        <taxon>Actinomycetes</taxon>
        <taxon>Micromonosporales</taxon>
        <taxon>Micromonosporaceae</taxon>
        <taxon>Polymorphospora</taxon>
    </lineage>
</organism>
<keyword evidence="4" id="KW-0503">Monooxygenase</keyword>
<dbReference type="GO" id="GO:0016705">
    <property type="term" value="F:oxidoreductase activity, acting on paired donors, with incorporation or reduction of molecular oxygen"/>
    <property type="evidence" value="ECO:0007669"/>
    <property type="project" value="InterPro"/>
</dbReference>
<dbReference type="PIRSF" id="PIRSF000337">
    <property type="entry name" value="NTA_MOA"/>
    <property type="match status" value="1"/>
</dbReference>
<proteinExistence type="inferred from homology"/>
<dbReference type="Gene3D" id="3.20.20.30">
    <property type="entry name" value="Luciferase-like domain"/>
    <property type="match status" value="1"/>
</dbReference>
<keyword evidence="2 6" id="KW-0288">FMN</keyword>
<feature type="binding site" evidence="6">
    <location>
        <position position="235"/>
    </location>
    <ligand>
        <name>FMN</name>
        <dbReference type="ChEBI" id="CHEBI:58210"/>
    </ligand>
</feature>
<keyword evidence="9" id="KW-1185">Reference proteome</keyword>
<dbReference type="EMBL" id="AP023359">
    <property type="protein sequence ID" value="BCJ70091.1"/>
    <property type="molecule type" value="Genomic_DNA"/>
</dbReference>
<evidence type="ECO:0000313" key="9">
    <source>
        <dbReference type="Proteomes" id="UP000680866"/>
    </source>
</evidence>
<dbReference type="Pfam" id="PF00296">
    <property type="entry name" value="Bac_luciferase"/>
    <property type="match status" value="1"/>
</dbReference>
<evidence type="ECO:0000259" key="7">
    <source>
        <dbReference type="Pfam" id="PF00296"/>
    </source>
</evidence>
<feature type="domain" description="Luciferase-like" evidence="7">
    <location>
        <begin position="31"/>
        <end position="311"/>
    </location>
</feature>
<dbReference type="Proteomes" id="UP000680866">
    <property type="component" value="Chromosome"/>
</dbReference>
<evidence type="ECO:0000256" key="5">
    <source>
        <dbReference type="ARBA" id="ARBA00033748"/>
    </source>
</evidence>
<gene>
    <name evidence="8" type="ORF">Prubr_71120</name>
</gene>
<evidence type="ECO:0000256" key="2">
    <source>
        <dbReference type="ARBA" id="ARBA00022643"/>
    </source>
</evidence>
<dbReference type="PANTHER" id="PTHR30011">
    <property type="entry name" value="ALKANESULFONATE MONOOXYGENASE-RELATED"/>
    <property type="match status" value="1"/>
</dbReference>
<name>A0A810N8E1_9ACTN</name>
<dbReference type="GO" id="GO:0004497">
    <property type="term" value="F:monooxygenase activity"/>
    <property type="evidence" value="ECO:0007669"/>
    <property type="project" value="UniProtKB-KW"/>
</dbReference>
<dbReference type="KEGG" id="pry:Prubr_71120"/>
<protein>
    <submittedName>
        <fullName evidence="8">FMNH2-utilizing oxygenase</fullName>
    </submittedName>
</protein>
<evidence type="ECO:0000256" key="3">
    <source>
        <dbReference type="ARBA" id="ARBA00023002"/>
    </source>
</evidence>
<dbReference type="InterPro" id="IPR051260">
    <property type="entry name" value="Diverse_substr_monoxygenases"/>
</dbReference>
<evidence type="ECO:0000256" key="1">
    <source>
        <dbReference type="ARBA" id="ARBA00022630"/>
    </source>
</evidence>
<dbReference type="AlphaFoldDB" id="A0A810N8E1"/>
<sequence length="394" mass="42610">MPDTSPSMHLAVALDAAGWHPAAWREPTARPAELFTAGYWADLVAEAERGRLDLVTIEDSLGLQSTHPTQPPDTRTDQVRGRLDAVLIAARVAPLTSHIGLVPSVVVTHTEPFHIAKAIATLDYVSGGRAGVQVRVSARPDEAAHFGRRESPDLRNAAAVGELFDEAADYVEVVRRLWDSWEDDAEIRDVATGRFVDRDRVHHIDFTGRWFSVKGPSITPRPPQGQPLVAALAHSGPPHRLIGRSADLGFVTPADPARARAVVAEIRAEQAAAGRAGQSVHILADLVVFLDATGARARARQARLDELAGGPWTSDAAVFAGTPTELADLLQEWQEAGLSGFRLRPATLPYDLEQVTRSLVPELSRRGAFRREYAAGTLRGLLGLPRPANRYATA</sequence>
<keyword evidence="1 6" id="KW-0285">Flavoprotein</keyword>
<dbReference type="InterPro" id="IPR016215">
    <property type="entry name" value="NTA_MOA"/>
</dbReference>
<comment type="similarity">
    <text evidence="5">Belongs to the NtaA/SnaA/DszA monooxygenase family.</text>
</comment>
<dbReference type="RefSeq" id="WP_246568079.1">
    <property type="nucleotide sequence ID" value="NZ_AP023359.1"/>
</dbReference>
<dbReference type="PANTHER" id="PTHR30011:SF16">
    <property type="entry name" value="C2H2 FINGER DOMAIN TRANSCRIPTION FACTOR (EUROFUNG)-RELATED"/>
    <property type="match status" value="1"/>
</dbReference>
<feature type="binding site" evidence="6">
    <location>
        <position position="59"/>
    </location>
    <ligand>
        <name>FMN</name>
        <dbReference type="ChEBI" id="CHEBI:58210"/>
    </ligand>
</feature>